<gene>
    <name evidence="2" type="ORF">SAMN05421770_101823</name>
</gene>
<accession>A0A239E8E9</accession>
<dbReference type="EMBL" id="FZOU01000001">
    <property type="protein sequence ID" value="SNS40202.1"/>
    <property type="molecule type" value="Genomic_DNA"/>
</dbReference>
<dbReference type="Proteomes" id="UP000198356">
    <property type="component" value="Unassembled WGS sequence"/>
</dbReference>
<sequence>MKIIWFALAGYLLPFHLYAEDRTVAARIANVRMSAGEVTRLHLRPEFESTIHLPEDVTSVVLGDPGSFKAEHNEGEPRFVYVKPITTSPTQSNLLITTKSGSHVSLELISDGTSAENGPVDFLIEYSGSRSLFLPTQPAASSAKLRDSLPSHASSQERPSETTSTSALEDEFRKQSHLSAPSWTKWDEQRVQTSVGTIEQRGNEMAVSYSILNASAEPVEIVPPQIQMTGLKPAKKKQKKGKGIISDQLEIRDFKLSATRMEPGARVDGVVEFDRPNFKQSTEKLFLQIAQADQVDRPILIRLPFTAPVSSEGR</sequence>
<reference evidence="2 3" key="1">
    <citation type="submission" date="2017-06" db="EMBL/GenBank/DDBJ databases">
        <authorList>
            <person name="Kim H.J."/>
            <person name="Triplett B.A."/>
        </authorList>
    </citation>
    <scope>NUCLEOTIDE SEQUENCE [LARGE SCALE GENOMIC DNA]</scope>
    <source>
        <strain evidence="2 3">DSM 18704</strain>
    </source>
</reference>
<evidence type="ECO:0000256" key="1">
    <source>
        <dbReference type="SAM" id="MobiDB-lite"/>
    </source>
</evidence>
<name>A0A239E8E9_9BACT</name>
<feature type="compositionally biased region" description="Polar residues" evidence="1">
    <location>
        <begin position="151"/>
        <end position="167"/>
    </location>
</feature>
<organism evidence="2 3">
    <name type="scientific">Granulicella rosea</name>
    <dbReference type="NCBI Taxonomy" id="474952"/>
    <lineage>
        <taxon>Bacteria</taxon>
        <taxon>Pseudomonadati</taxon>
        <taxon>Acidobacteriota</taxon>
        <taxon>Terriglobia</taxon>
        <taxon>Terriglobales</taxon>
        <taxon>Acidobacteriaceae</taxon>
        <taxon>Granulicella</taxon>
    </lineage>
</organism>
<keyword evidence="3" id="KW-1185">Reference proteome</keyword>
<proteinExistence type="predicted"/>
<dbReference type="AlphaFoldDB" id="A0A239E8E9"/>
<dbReference type="RefSeq" id="WP_089407088.1">
    <property type="nucleotide sequence ID" value="NZ_FZOU01000001.1"/>
</dbReference>
<dbReference type="OrthoDB" id="110925at2"/>
<evidence type="ECO:0000313" key="2">
    <source>
        <dbReference type="EMBL" id="SNS40202.1"/>
    </source>
</evidence>
<protein>
    <submittedName>
        <fullName evidence="2">Uncharacterized protein</fullName>
    </submittedName>
</protein>
<feature type="region of interest" description="Disordered" evidence="1">
    <location>
        <begin position="143"/>
        <end position="174"/>
    </location>
</feature>
<evidence type="ECO:0000313" key="3">
    <source>
        <dbReference type="Proteomes" id="UP000198356"/>
    </source>
</evidence>